<proteinExistence type="predicted"/>
<dbReference type="PANTHER" id="PTHR23528">
    <property type="match status" value="1"/>
</dbReference>
<evidence type="ECO:0000256" key="2">
    <source>
        <dbReference type="ARBA" id="ARBA00022692"/>
    </source>
</evidence>
<dbReference type="GO" id="GO:0022857">
    <property type="term" value="F:transmembrane transporter activity"/>
    <property type="evidence" value="ECO:0007669"/>
    <property type="project" value="InterPro"/>
</dbReference>
<keyword evidence="4 6" id="KW-0472">Membrane</keyword>
<dbReference type="InterPro" id="IPR036259">
    <property type="entry name" value="MFS_trans_sf"/>
</dbReference>
<feature type="transmembrane region" description="Helical" evidence="6">
    <location>
        <begin position="33"/>
        <end position="54"/>
    </location>
</feature>
<accession>A0A1H9WG74</accession>
<feature type="domain" description="Major facilitator superfamily (MFS) profile" evidence="7">
    <location>
        <begin position="29"/>
        <end position="425"/>
    </location>
</feature>
<reference evidence="9" key="1">
    <citation type="submission" date="2016-10" db="EMBL/GenBank/DDBJ databases">
        <authorList>
            <person name="Varghese N."/>
            <person name="Submissions S."/>
        </authorList>
    </citation>
    <scope>NUCLEOTIDE SEQUENCE [LARGE SCALE GENOMIC DNA]</scope>
    <source>
        <strain evidence="9">DSM 44437</strain>
    </source>
</reference>
<feature type="region of interest" description="Disordered" evidence="5">
    <location>
        <begin position="1"/>
        <end position="23"/>
    </location>
</feature>
<comment type="subcellular location">
    <subcellularLocation>
        <location evidence="1">Cell membrane</location>
        <topology evidence="1">Multi-pass membrane protein</topology>
    </subcellularLocation>
</comment>
<feature type="transmembrane region" description="Helical" evidence="6">
    <location>
        <begin position="163"/>
        <end position="186"/>
    </location>
</feature>
<protein>
    <submittedName>
        <fullName evidence="8">Na+/melibiose symporter</fullName>
    </submittedName>
</protein>
<dbReference type="STRING" id="65499.SAMN04488000_12233"/>
<keyword evidence="3 6" id="KW-1133">Transmembrane helix</keyword>
<sequence length="425" mass="44373">MDESKPLPAPATAGTTTATAVSTGAPPSRYPQIAIPLAILGFSIALVPPLVITIALRLRELDLDGAGAALGLVLGVGAVFSLIANPLAGRFSDRTTGRLGMRKPWIFSGAALGYAGIVVIAVAPNVAVVLVGWSIAQVGLNFALAALVAMLPDQIGPERRGRTASFISLAQNVGGVAATFLVQLFPAGPVQYLVPSLIGVVLMVAVIAPVRDRVRVERVREPFDLKALLGSFVFNPRKNPDLGWAWLTRFFLTTTQFTATSYLTYFLIERFGVTDEEAPTLVFQAILANAVGILLVAPLLGWLSDRLRRRKLFVIISSAIAVVGLTVIALAPSIEAVLLGELVLGAGLGAFFAVELALIADVLPSEETAGKDLGVANLAQSLPQSLIPVAAPGLIASFGYLGLFLGGAIFGVLGAVSVTRVKKVR</sequence>
<dbReference type="PROSITE" id="PS50850">
    <property type="entry name" value="MFS"/>
    <property type="match status" value="1"/>
</dbReference>
<evidence type="ECO:0000313" key="8">
    <source>
        <dbReference type="EMBL" id="SES32473.1"/>
    </source>
</evidence>
<gene>
    <name evidence="8" type="ORF">SAMN04488000_12233</name>
</gene>
<dbReference type="Gene3D" id="1.20.1250.20">
    <property type="entry name" value="MFS general substrate transporter like domains"/>
    <property type="match status" value="2"/>
</dbReference>
<dbReference type="EMBL" id="FOFV01000022">
    <property type="protein sequence ID" value="SES32473.1"/>
    <property type="molecule type" value="Genomic_DNA"/>
</dbReference>
<feature type="transmembrane region" description="Helical" evidence="6">
    <location>
        <begin position="401"/>
        <end position="421"/>
    </location>
</feature>
<dbReference type="Proteomes" id="UP000199503">
    <property type="component" value="Unassembled WGS sequence"/>
</dbReference>
<evidence type="ECO:0000256" key="5">
    <source>
        <dbReference type="SAM" id="MobiDB-lite"/>
    </source>
</evidence>
<feature type="transmembrane region" description="Helical" evidence="6">
    <location>
        <begin position="246"/>
        <end position="268"/>
    </location>
</feature>
<name>A0A1H9WG74_9PSEU</name>
<evidence type="ECO:0000256" key="6">
    <source>
        <dbReference type="SAM" id="Phobius"/>
    </source>
</evidence>
<evidence type="ECO:0000259" key="7">
    <source>
        <dbReference type="PROSITE" id="PS50850"/>
    </source>
</evidence>
<feature type="transmembrane region" description="Helical" evidence="6">
    <location>
        <begin position="105"/>
        <end position="124"/>
    </location>
</feature>
<dbReference type="AlphaFoldDB" id="A0A1H9WG74"/>
<dbReference type="SUPFAM" id="SSF103473">
    <property type="entry name" value="MFS general substrate transporter"/>
    <property type="match status" value="1"/>
</dbReference>
<evidence type="ECO:0000313" key="9">
    <source>
        <dbReference type="Proteomes" id="UP000199503"/>
    </source>
</evidence>
<dbReference type="OrthoDB" id="7584869at2"/>
<dbReference type="PANTHER" id="PTHR23528:SF1">
    <property type="entry name" value="MAJOR FACILITATOR SUPERFAMILY (MFS) PROFILE DOMAIN-CONTAINING PROTEIN"/>
    <property type="match status" value="1"/>
</dbReference>
<keyword evidence="9" id="KW-1185">Reference proteome</keyword>
<feature type="transmembrane region" description="Helical" evidence="6">
    <location>
        <begin position="312"/>
        <end position="331"/>
    </location>
</feature>
<feature type="transmembrane region" description="Helical" evidence="6">
    <location>
        <begin position="130"/>
        <end position="151"/>
    </location>
</feature>
<organism evidence="8 9">
    <name type="scientific">Lentzea albida</name>
    <dbReference type="NCBI Taxonomy" id="65499"/>
    <lineage>
        <taxon>Bacteria</taxon>
        <taxon>Bacillati</taxon>
        <taxon>Actinomycetota</taxon>
        <taxon>Actinomycetes</taxon>
        <taxon>Pseudonocardiales</taxon>
        <taxon>Pseudonocardiaceae</taxon>
        <taxon>Lentzea</taxon>
    </lineage>
</organism>
<feature type="transmembrane region" description="Helical" evidence="6">
    <location>
        <begin position="192"/>
        <end position="210"/>
    </location>
</feature>
<evidence type="ECO:0000256" key="1">
    <source>
        <dbReference type="ARBA" id="ARBA00004651"/>
    </source>
</evidence>
<dbReference type="InterPro" id="IPR020846">
    <property type="entry name" value="MFS_dom"/>
</dbReference>
<evidence type="ECO:0000256" key="4">
    <source>
        <dbReference type="ARBA" id="ARBA00023136"/>
    </source>
</evidence>
<keyword evidence="2 6" id="KW-0812">Transmembrane</keyword>
<feature type="transmembrane region" description="Helical" evidence="6">
    <location>
        <begin position="66"/>
        <end position="84"/>
    </location>
</feature>
<dbReference type="GO" id="GO:0005886">
    <property type="term" value="C:plasma membrane"/>
    <property type="evidence" value="ECO:0007669"/>
    <property type="project" value="UniProtKB-SubCell"/>
</dbReference>
<dbReference type="RefSeq" id="WP_089925055.1">
    <property type="nucleotide sequence ID" value="NZ_FOFV01000022.1"/>
</dbReference>
<evidence type="ECO:0000256" key="3">
    <source>
        <dbReference type="ARBA" id="ARBA00022989"/>
    </source>
</evidence>
<dbReference type="Pfam" id="PF13347">
    <property type="entry name" value="MFS_2"/>
    <property type="match status" value="1"/>
</dbReference>
<feature type="compositionally biased region" description="Low complexity" evidence="5">
    <location>
        <begin position="10"/>
        <end position="23"/>
    </location>
</feature>
<feature type="transmembrane region" description="Helical" evidence="6">
    <location>
        <begin position="280"/>
        <end position="300"/>
    </location>
</feature>